<protein>
    <recommendedName>
        <fullName evidence="1">HicB-like antitoxin of toxin-antitoxin system domain-containing protein</fullName>
    </recommendedName>
</protein>
<dbReference type="Proteomes" id="UP000005877">
    <property type="component" value="Chromosome"/>
</dbReference>
<gene>
    <name evidence="2" type="ordered locus">Mhar_1476</name>
</gene>
<dbReference type="STRING" id="1110509.Mhar_1476"/>
<dbReference type="InterPro" id="IPR031807">
    <property type="entry name" value="HicB-like"/>
</dbReference>
<dbReference type="PANTHER" id="PTHR34504">
    <property type="entry name" value="ANTITOXIN HICB"/>
    <property type="match status" value="1"/>
</dbReference>
<accession>G7WNZ9</accession>
<reference evidence="2 3" key="1">
    <citation type="journal article" date="2012" name="PLoS ONE">
        <title>The genome characteristics and predicted function of methyl-group oxidation pathway in the obligate aceticlastic methanogens, Methanosaeta spp.</title>
        <authorList>
            <person name="Zhu J."/>
            <person name="Zheng H."/>
            <person name="Ai G."/>
            <person name="Zhang G."/>
            <person name="Liu D."/>
            <person name="Liu X."/>
            <person name="Dong X."/>
        </authorList>
    </citation>
    <scope>NUCLEOTIDE SEQUENCE [LARGE SCALE GENOMIC DNA]</scope>
    <source>
        <strain evidence="2 3">6Ac</strain>
    </source>
</reference>
<evidence type="ECO:0000313" key="2">
    <source>
        <dbReference type="EMBL" id="AET64840.1"/>
    </source>
</evidence>
<sequence>MDRVSTIIRGFRNPLKVSDQDLRCKNGGCMKNYRFSVVIEKDKSGYFALCSELQGCYTQGEAYEEALENVEDAISLHVKDILEDGEA</sequence>
<dbReference type="AlphaFoldDB" id="G7WNZ9"/>
<dbReference type="GeneID" id="31812406"/>
<dbReference type="Pfam" id="PF15919">
    <property type="entry name" value="HicB_lk_antitox"/>
    <property type="match status" value="1"/>
</dbReference>
<dbReference type="KEGG" id="mhi:Mhar_1476"/>
<dbReference type="PATRIC" id="fig|1110509.7.peg.1648"/>
<name>G7WNZ9_METH6</name>
<dbReference type="RefSeq" id="WP_014587024.1">
    <property type="nucleotide sequence ID" value="NC_017527.1"/>
</dbReference>
<feature type="domain" description="HicB-like antitoxin of toxin-antitoxin system" evidence="1">
    <location>
        <begin position="35"/>
        <end position="86"/>
    </location>
</feature>
<dbReference type="EMBL" id="CP003117">
    <property type="protein sequence ID" value="AET64840.1"/>
    <property type="molecule type" value="Genomic_DNA"/>
</dbReference>
<dbReference type="InterPro" id="IPR051404">
    <property type="entry name" value="TA_system_antitoxin"/>
</dbReference>
<dbReference type="SUPFAM" id="SSF143100">
    <property type="entry name" value="TTHA1013/TTHA0281-like"/>
    <property type="match status" value="1"/>
</dbReference>
<keyword evidence="3" id="KW-1185">Reference proteome</keyword>
<proteinExistence type="predicted"/>
<dbReference type="InterPro" id="IPR035069">
    <property type="entry name" value="TTHA1013/TTHA0281-like"/>
</dbReference>
<evidence type="ECO:0000259" key="1">
    <source>
        <dbReference type="Pfam" id="PF15919"/>
    </source>
</evidence>
<dbReference type="PANTHER" id="PTHR34504:SF2">
    <property type="entry name" value="UPF0150 PROTEIN SSL0259"/>
    <property type="match status" value="1"/>
</dbReference>
<evidence type="ECO:0000313" key="3">
    <source>
        <dbReference type="Proteomes" id="UP000005877"/>
    </source>
</evidence>
<organism evidence="2 3">
    <name type="scientific">Methanothrix harundinacea (strain 6Ac)</name>
    <name type="common">Methanosaeta harundinacea</name>
    <dbReference type="NCBI Taxonomy" id="1110509"/>
    <lineage>
        <taxon>Archaea</taxon>
        <taxon>Methanobacteriati</taxon>
        <taxon>Methanobacteriota</taxon>
        <taxon>Stenosarchaea group</taxon>
        <taxon>Methanomicrobia</taxon>
        <taxon>Methanotrichales</taxon>
        <taxon>Methanotrichaceae</taxon>
        <taxon>Methanothrix</taxon>
    </lineage>
</organism>
<dbReference type="HOGENOM" id="CLU_2475994_0_0_2"/>
<dbReference type="Gene3D" id="3.30.160.250">
    <property type="match status" value="1"/>
</dbReference>